<feature type="transmembrane region" description="Helical" evidence="2">
    <location>
        <begin position="81"/>
        <end position="102"/>
    </location>
</feature>
<feature type="transmembrane region" description="Helical" evidence="2">
    <location>
        <begin position="334"/>
        <end position="353"/>
    </location>
</feature>
<feature type="region of interest" description="Disordered" evidence="1">
    <location>
        <begin position="428"/>
        <end position="453"/>
    </location>
</feature>
<sequence>MRGARRVAAGLSDQAIIACANAANTILALALLTRARAGAMVLSLGLAYLVLTLNRAFVGEVLIVLAARLDEQRRARLMRNGLAMAVTFGVVAVAVLLVIWVLRPRSGNIDLQDLVWLAPFLPVILLHDTGRAGYLAVREQGSCLLIDLVWVTIQAAAMTGFLLAGHRSAGAIFVSWGLGALAGALVFLARTGQRPWRGDPRQWISETRHLSGWFTATQIVGQIQVQAISFLVSGRLSQRDLSGLRGGQTALIQPVQNFIQAVQSLIVPRLSRLAGDASRRPAREGRTAAERMRHQTALLAVAFVGLAVLMVVTVAPLSAFVLARLSKFADIAPLALPLCVQAGIYLVELPFAAALRGMHRARLLFFRYVVYTAASLAGLIAGGDADGLHGAVWGLTGGAAVSLLTMIAFYRYALHRLVGSATDRAEVEPVPGDWSGPQRGARHAAPDRSDLAR</sequence>
<keyword evidence="2" id="KW-0472">Membrane</keyword>
<name>A0ABP9RQC7_9ACTN</name>
<dbReference type="RefSeq" id="WP_345628044.1">
    <property type="nucleotide sequence ID" value="NZ_BAABJQ010000004.1"/>
</dbReference>
<evidence type="ECO:0000256" key="2">
    <source>
        <dbReference type="SAM" id="Phobius"/>
    </source>
</evidence>
<dbReference type="Proteomes" id="UP001501570">
    <property type="component" value="Unassembled WGS sequence"/>
</dbReference>
<evidence type="ECO:0000256" key="1">
    <source>
        <dbReference type="SAM" id="MobiDB-lite"/>
    </source>
</evidence>
<proteinExistence type="predicted"/>
<dbReference type="Pfam" id="PF13440">
    <property type="entry name" value="Polysacc_synt_3"/>
    <property type="match status" value="1"/>
</dbReference>
<organism evidence="3 4">
    <name type="scientific">Rugosimonospora acidiphila</name>
    <dbReference type="NCBI Taxonomy" id="556531"/>
    <lineage>
        <taxon>Bacteria</taxon>
        <taxon>Bacillati</taxon>
        <taxon>Actinomycetota</taxon>
        <taxon>Actinomycetes</taxon>
        <taxon>Micromonosporales</taxon>
        <taxon>Micromonosporaceae</taxon>
        <taxon>Rugosimonospora</taxon>
    </lineage>
</organism>
<keyword evidence="4" id="KW-1185">Reference proteome</keyword>
<feature type="transmembrane region" description="Helical" evidence="2">
    <location>
        <begin position="144"/>
        <end position="164"/>
    </location>
</feature>
<gene>
    <name evidence="3" type="ORF">GCM10023322_19230</name>
</gene>
<feature type="transmembrane region" description="Helical" evidence="2">
    <location>
        <begin position="46"/>
        <end position="69"/>
    </location>
</feature>
<feature type="transmembrane region" description="Helical" evidence="2">
    <location>
        <begin position="296"/>
        <end position="322"/>
    </location>
</feature>
<feature type="transmembrane region" description="Helical" evidence="2">
    <location>
        <begin position="391"/>
        <end position="410"/>
    </location>
</feature>
<keyword evidence="2" id="KW-1133">Transmembrane helix</keyword>
<evidence type="ECO:0008006" key="5">
    <source>
        <dbReference type="Google" id="ProtNLM"/>
    </source>
</evidence>
<feature type="transmembrane region" description="Helical" evidence="2">
    <location>
        <begin position="365"/>
        <end position="385"/>
    </location>
</feature>
<feature type="transmembrane region" description="Helical" evidence="2">
    <location>
        <begin position="170"/>
        <end position="189"/>
    </location>
</feature>
<keyword evidence="2" id="KW-0812">Transmembrane</keyword>
<comment type="caution">
    <text evidence="3">The sequence shown here is derived from an EMBL/GenBank/DDBJ whole genome shotgun (WGS) entry which is preliminary data.</text>
</comment>
<feature type="compositionally biased region" description="Basic and acidic residues" evidence="1">
    <location>
        <begin position="444"/>
        <end position="453"/>
    </location>
</feature>
<evidence type="ECO:0000313" key="4">
    <source>
        <dbReference type="Proteomes" id="UP001501570"/>
    </source>
</evidence>
<dbReference type="EMBL" id="BAABJQ010000004">
    <property type="protein sequence ID" value="GAA5182375.1"/>
    <property type="molecule type" value="Genomic_DNA"/>
</dbReference>
<reference evidence="4" key="1">
    <citation type="journal article" date="2019" name="Int. J. Syst. Evol. Microbiol.">
        <title>The Global Catalogue of Microorganisms (GCM) 10K type strain sequencing project: providing services to taxonomists for standard genome sequencing and annotation.</title>
        <authorList>
            <consortium name="The Broad Institute Genomics Platform"/>
            <consortium name="The Broad Institute Genome Sequencing Center for Infectious Disease"/>
            <person name="Wu L."/>
            <person name="Ma J."/>
        </authorList>
    </citation>
    <scope>NUCLEOTIDE SEQUENCE [LARGE SCALE GENOMIC DNA]</scope>
    <source>
        <strain evidence="4">JCM 18304</strain>
    </source>
</reference>
<accession>A0ABP9RQC7</accession>
<protein>
    <recommendedName>
        <fullName evidence="5">Membrane protein involved in the export of O-antigen and teichoic acid</fullName>
    </recommendedName>
</protein>
<feature type="transmembrane region" description="Helical" evidence="2">
    <location>
        <begin position="114"/>
        <end position="137"/>
    </location>
</feature>
<evidence type="ECO:0000313" key="3">
    <source>
        <dbReference type="EMBL" id="GAA5182375.1"/>
    </source>
</evidence>